<name>A0AAV1VC72_9STRA</name>
<comment type="caution">
    <text evidence="1">The sequence shown here is derived from an EMBL/GenBank/DDBJ whole genome shotgun (WGS) entry which is preliminary data.</text>
</comment>
<evidence type="ECO:0000313" key="2">
    <source>
        <dbReference type="Proteomes" id="UP001162060"/>
    </source>
</evidence>
<evidence type="ECO:0000313" key="1">
    <source>
        <dbReference type="EMBL" id="CAK7944041.1"/>
    </source>
</evidence>
<organism evidence="1 2">
    <name type="scientific">Peronospora matthiolae</name>
    <dbReference type="NCBI Taxonomy" id="2874970"/>
    <lineage>
        <taxon>Eukaryota</taxon>
        <taxon>Sar</taxon>
        <taxon>Stramenopiles</taxon>
        <taxon>Oomycota</taxon>
        <taxon>Peronosporomycetes</taxon>
        <taxon>Peronosporales</taxon>
        <taxon>Peronosporaceae</taxon>
        <taxon>Peronospora</taxon>
    </lineage>
</organism>
<gene>
    <name evidence="1" type="ORF">PM001_LOCUS29191</name>
</gene>
<dbReference type="EMBL" id="CAKLBY020000306">
    <property type="protein sequence ID" value="CAK7944041.1"/>
    <property type="molecule type" value="Genomic_DNA"/>
</dbReference>
<reference evidence="1" key="1">
    <citation type="submission" date="2024-01" db="EMBL/GenBank/DDBJ databases">
        <authorList>
            <person name="Webb A."/>
        </authorList>
    </citation>
    <scope>NUCLEOTIDE SEQUENCE</scope>
    <source>
        <strain evidence="1">Pm1</strain>
    </source>
</reference>
<proteinExistence type="predicted"/>
<dbReference type="Proteomes" id="UP001162060">
    <property type="component" value="Unassembled WGS sequence"/>
</dbReference>
<dbReference type="AlphaFoldDB" id="A0AAV1VC72"/>
<protein>
    <submittedName>
        <fullName evidence="1">Uncharacterized protein</fullName>
    </submittedName>
</protein>
<sequence length="83" mass="9145">MAVTSWGILSIGEPKRSGICLENAALAVSDVRAVYRRVAQAAKKENVTEWSRPPSHVLPLRRSHIQVLRVAQATKRWAIVADG</sequence>
<accession>A0AAV1VC72</accession>